<evidence type="ECO:0000313" key="2">
    <source>
        <dbReference type="Proteomes" id="UP000018209"/>
    </source>
</evidence>
<reference evidence="1 2" key="1">
    <citation type="submission" date="2013-08" db="EMBL/GenBank/DDBJ databases">
        <title>Gluconobacter thailandicus NBRC 3257 whole genome sequence.</title>
        <authorList>
            <person name="Matsutani M."/>
            <person name="Yakushi T."/>
            <person name="Matsushita K."/>
        </authorList>
    </citation>
    <scope>NUCLEOTIDE SEQUENCE [LARGE SCALE GENOMIC DNA]</scope>
    <source>
        <strain evidence="1 2">NBRC 3257</strain>
    </source>
</reference>
<gene>
    <name evidence="1" type="ORF">NBRC3257_1754</name>
</gene>
<proteinExistence type="predicted"/>
<evidence type="ECO:0000313" key="1">
    <source>
        <dbReference type="EMBL" id="GAD26755.1"/>
    </source>
</evidence>
<name>A0ABQ0IX26_GLUTH</name>
<dbReference type="Proteomes" id="UP000018209">
    <property type="component" value="Unassembled WGS sequence"/>
</dbReference>
<organism evidence="1 2">
    <name type="scientific">Gluconobacter thailandicus NBRC 3257</name>
    <dbReference type="NCBI Taxonomy" id="1381097"/>
    <lineage>
        <taxon>Bacteria</taxon>
        <taxon>Pseudomonadati</taxon>
        <taxon>Pseudomonadota</taxon>
        <taxon>Alphaproteobacteria</taxon>
        <taxon>Acetobacterales</taxon>
        <taxon>Acetobacteraceae</taxon>
        <taxon>Gluconobacter</taxon>
    </lineage>
</organism>
<dbReference type="EMBL" id="BASM01000022">
    <property type="protein sequence ID" value="GAD26755.1"/>
    <property type="molecule type" value="Genomic_DNA"/>
</dbReference>
<accession>A0ABQ0IX26</accession>
<comment type="caution">
    <text evidence="1">The sequence shown here is derived from an EMBL/GenBank/DDBJ whole genome shotgun (WGS) entry which is preliminary data.</text>
</comment>
<protein>
    <submittedName>
        <fullName evidence="1">Uncharacterized protein</fullName>
    </submittedName>
</protein>
<sequence>MFRTRRFNDLLLVFSPQILKSAQGSISDPSSMKTAVYGLFSRSF</sequence>
<keyword evidence="2" id="KW-1185">Reference proteome</keyword>